<protein>
    <submittedName>
        <fullName evidence="1">Uncharacterized protein</fullName>
    </submittedName>
</protein>
<accession>A0ACB7IQG7</accession>
<keyword evidence="2" id="KW-1185">Reference proteome</keyword>
<sequence length="208" mass="24343">MDLVDTKEGPYDEEDLVAQFHEWCREEKAFLLVDWPSWKLHAWPLLNPAYDKYQHCLYGMARDSVLRQTVHVYDPKSNCHFMVWRVMINYKWGETLTKEDFESPLMVFGCWSERDVTGQPEWINTPIDRVRTSLQNWKLVVDYVLEHIADAPLNQDSSDEIGLWCEAVKFTHYFDDTMRKVAAGIPDSQATVITDPEDHSLSVVNTLE</sequence>
<dbReference type="Proteomes" id="UP000824881">
    <property type="component" value="Unassembled WGS sequence"/>
</dbReference>
<organism evidence="1 2">
    <name type="scientific">Pleurotus cornucopiae</name>
    <name type="common">Cornucopia mushroom</name>
    <dbReference type="NCBI Taxonomy" id="5321"/>
    <lineage>
        <taxon>Eukaryota</taxon>
        <taxon>Fungi</taxon>
        <taxon>Dikarya</taxon>
        <taxon>Basidiomycota</taxon>
        <taxon>Agaricomycotina</taxon>
        <taxon>Agaricomycetes</taxon>
        <taxon>Agaricomycetidae</taxon>
        <taxon>Agaricales</taxon>
        <taxon>Pleurotineae</taxon>
        <taxon>Pleurotaceae</taxon>
        <taxon>Pleurotus</taxon>
    </lineage>
</organism>
<evidence type="ECO:0000313" key="1">
    <source>
        <dbReference type="EMBL" id="KAG9220439.1"/>
    </source>
</evidence>
<reference evidence="1 2" key="1">
    <citation type="journal article" date="2021" name="Appl. Environ. Microbiol.">
        <title>Genetic linkage and physical mapping for an oyster mushroom Pleurotus cornucopiae and QTL analysis for the trait cap color.</title>
        <authorList>
            <person name="Zhang Y."/>
            <person name="Gao W."/>
            <person name="Sonnenberg A."/>
            <person name="Chen Q."/>
            <person name="Zhang J."/>
            <person name="Huang C."/>
        </authorList>
    </citation>
    <scope>NUCLEOTIDE SEQUENCE [LARGE SCALE GENOMIC DNA]</scope>
    <source>
        <strain evidence="1">CCMSSC00406</strain>
    </source>
</reference>
<gene>
    <name evidence="1" type="ORF">CCMSSC00406_0003895</name>
</gene>
<evidence type="ECO:0000313" key="2">
    <source>
        <dbReference type="Proteomes" id="UP000824881"/>
    </source>
</evidence>
<proteinExistence type="predicted"/>
<comment type="caution">
    <text evidence="1">The sequence shown here is derived from an EMBL/GenBank/DDBJ whole genome shotgun (WGS) entry which is preliminary data.</text>
</comment>
<name>A0ACB7IQG7_PLECO</name>
<dbReference type="EMBL" id="WQMT02000007">
    <property type="protein sequence ID" value="KAG9220439.1"/>
    <property type="molecule type" value="Genomic_DNA"/>
</dbReference>